<dbReference type="PANTHER" id="PTHR12922:SF7">
    <property type="entry name" value="UBIQUINONE BIOSYNTHESIS PROTEIN COQ4 HOMOLOG, MITOCHONDRIAL"/>
    <property type="match status" value="1"/>
</dbReference>
<dbReference type="AlphaFoldDB" id="A0A7W6NYC8"/>
<proteinExistence type="predicted"/>
<evidence type="ECO:0000313" key="1">
    <source>
        <dbReference type="EMBL" id="MBB4100223.1"/>
    </source>
</evidence>
<keyword evidence="2" id="KW-1185">Reference proteome</keyword>
<reference evidence="1 2" key="1">
    <citation type="submission" date="2020-08" db="EMBL/GenBank/DDBJ databases">
        <title>Genomic Encyclopedia of Type Strains, Phase IV (KMG-IV): sequencing the most valuable type-strain genomes for metagenomic binning, comparative biology and taxonomic classification.</title>
        <authorList>
            <person name="Goeker M."/>
        </authorList>
    </citation>
    <scope>NUCLEOTIDE SEQUENCE [LARGE SCALE GENOMIC DNA]</scope>
    <source>
        <strain evidence="1 2">DSM 101806</strain>
    </source>
</reference>
<dbReference type="GO" id="GO:0006744">
    <property type="term" value="P:ubiquinone biosynthetic process"/>
    <property type="evidence" value="ECO:0007669"/>
    <property type="project" value="InterPro"/>
</dbReference>
<dbReference type="Proteomes" id="UP000557392">
    <property type="component" value="Unassembled WGS sequence"/>
</dbReference>
<protein>
    <submittedName>
        <fullName evidence="1">Ubiquinone biosynthesis protein COQ4</fullName>
    </submittedName>
</protein>
<dbReference type="PANTHER" id="PTHR12922">
    <property type="entry name" value="UBIQUINONE BIOSYNTHESIS PROTEIN"/>
    <property type="match status" value="1"/>
</dbReference>
<comment type="caution">
    <text evidence="1">The sequence shown here is derived from an EMBL/GenBank/DDBJ whole genome shotgun (WGS) entry which is preliminary data.</text>
</comment>
<organism evidence="1 2">
    <name type="scientific">Sphingomonas kyeonggiensis</name>
    <dbReference type="NCBI Taxonomy" id="1268553"/>
    <lineage>
        <taxon>Bacteria</taxon>
        <taxon>Pseudomonadati</taxon>
        <taxon>Pseudomonadota</taxon>
        <taxon>Alphaproteobacteria</taxon>
        <taxon>Sphingomonadales</taxon>
        <taxon>Sphingomonadaceae</taxon>
        <taxon>Sphingomonas</taxon>
    </lineage>
</organism>
<dbReference type="RefSeq" id="WP_183999536.1">
    <property type="nucleotide sequence ID" value="NZ_JACIEH010000003.1"/>
</dbReference>
<dbReference type="InterPro" id="IPR007715">
    <property type="entry name" value="Coq4"/>
</dbReference>
<gene>
    <name evidence="1" type="ORF">GGR46_003795</name>
</gene>
<dbReference type="Pfam" id="PF05019">
    <property type="entry name" value="Coq4"/>
    <property type="match status" value="1"/>
</dbReference>
<name>A0A7W6NYC8_9SPHN</name>
<keyword evidence="1" id="KW-0830">Ubiquinone</keyword>
<sequence length="254" mass="28194">MATQPAPQMLNPGIPMKREWGTAFRALGRLLANGDDTEQVFRIMRALNGDATQKSYRKLLTVPEGGRLAYQRVELASRLTDREWIDGFAEGSVGAAYRNFLDSTGYSADGLVEVSMSASAFQGIEFEHPYAWMGRRERDIHDLWHVITGYQADEHLGEACLVAFSFAQTGGLGWGFIGLGAALKSIRITRKLDFFKAVAEGYRHGKAARWLHGEDYETLLAEPLDQVRKRLNIGDPARYRIAQASLEAAGLKGI</sequence>
<dbReference type="EMBL" id="JACIEH010000003">
    <property type="protein sequence ID" value="MBB4100223.1"/>
    <property type="molecule type" value="Genomic_DNA"/>
</dbReference>
<evidence type="ECO:0000313" key="2">
    <source>
        <dbReference type="Proteomes" id="UP000557392"/>
    </source>
</evidence>
<accession>A0A7W6NYC8</accession>